<dbReference type="Pfam" id="PF22645">
    <property type="entry name" value="GKRP_SIS_N"/>
    <property type="match status" value="1"/>
</dbReference>
<dbReference type="Gene3D" id="3.40.50.10490">
    <property type="entry name" value="Glucose-6-phosphate isomerase like protein, domain 1"/>
    <property type="match status" value="1"/>
</dbReference>
<keyword evidence="1" id="KW-0456">Lyase</keyword>
<gene>
    <name evidence="4" type="ORF">NK718_00425</name>
</gene>
<dbReference type="CDD" id="cd05007">
    <property type="entry name" value="SIS_Etherase"/>
    <property type="match status" value="1"/>
</dbReference>
<organism evidence="4 5">
    <name type="scientific">Alsobacter ponti</name>
    <dbReference type="NCBI Taxonomy" id="2962936"/>
    <lineage>
        <taxon>Bacteria</taxon>
        <taxon>Pseudomonadati</taxon>
        <taxon>Pseudomonadota</taxon>
        <taxon>Alphaproteobacteria</taxon>
        <taxon>Hyphomicrobiales</taxon>
        <taxon>Alsobacteraceae</taxon>
        <taxon>Alsobacter</taxon>
    </lineage>
</organism>
<evidence type="ECO:0000256" key="2">
    <source>
        <dbReference type="ARBA" id="ARBA00023277"/>
    </source>
</evidence>
<dbReference type="PANTHER" id="PTHR10088">
    <property type="entry name" value="GLUCOKINASE REGULATORY PROTEIN"/>
    <property type="match status" value="1"/>
</dbReference>
<feature type="domain" description="SIS" evidence="3">
    <location>
        <begin position="50"/>
        <end position="213"/>
    </location>
</feature>
<dbReference type="NCBIfam" id="NF009222">
    <property type="entry name" value="PRK12570.1"/>
    <property type="match status" value="1"/>
</dbReference>
<dbReference type="PANTHER" id="PTHR10088:SF4">
    <property type="entry name" value="GLUCOKINASE REGULATORY PROTEIN"/>
    <property type="match status" value="1"/>
</dbReference>
<name>A0ABT1L7Q5_9HYPH</name>
<evidence type="ECO:0000259" key="3">
    <source>
        <dbReference type="PROSITE" id="PS51464"/>
    </source>
</evidence>
<reference evidence="4 5" key="1">
    <citation type="submission" date="2022-07" db="EMBL/GenBank/DDBJ databases">
        <authorList>
            <person name="Li W.-J."/>
            <person name="Deng Q.-Q."/>
        </authorList>
    </citation>
    <scope>NUCLEOTIDE SEQUENCE [LARGE SCALE GENOMIC DNA]</scope>
    <source>
        <strain evidence="4 5">SYSU M60028</strain>
    </source>
</reference>
<keyword evidence="2" id="KW-0119">Carbohydrate metabolism</keyword>
<dbReference type="EMBL" id="JANCLU010000001">
    <property type="protein sequence ID" value="MCP8936968.1"/>
    <property type="molecule type" value="Genomic_DNA"/>
</dbReference>
<accession>A0ABT1L7Q5</accession>
<dbReference type="InterPro" id="IPR046348">
    <property type="entry name" value="SIS_dom_sf"/>
</dbReference>
<dbReference type="Proteomes" id="UP001205890">
    <property type="component" value="Unassembled WGS sequence"/>
</dbReference>
<evidence type="ECO:0000313" key="5">
    <source>
        <dbReference type="Proteomes" id="UP001205890"/>
    </source>
</evidence>
<evidence type="ECO:0000256" key="1">
    <source>
        <dbReference type="ARBA" id="ARBA00023239"/>
    </source>
</evidence>
<dbReference type="InterPro" id="IPR001347">
    <property type="entry name" value="SIS_dom"/>
</dbReference>
<sequence length="301" mass="31134">MATEDISARYVELDGWPTLDAVEAMYEAQLSAVAAVRPALAAIARAADDAAAGLRAGGRLVYAGAGTSGRVAVQDGAELPPTFDWPHDQLVFAMAGGNSALIRSAEGAEDDAQDAIRKVDEIGVGPNDVVIGLAASGTTPYTVAFVRRATERGAVSIGVANNAGSPLLAAGRHAVLIETGVEVVAGSTRMKAGTAQKIVLNLLSTAIMIRLGRVYRGMMVHMQATNAKLHRRAAIMVALLTGCPETEADKALRLCGFDVKLASLIVSGLTPDEAGALLDRHDGSLRAALADLDRAANAQSR</sequence>
<dbReference type="InterPro" id="IPR005488">
    <property type="entry name" value="Etherase_MurQ"/>
</dbReference>
<comment type="caution">
    <text evidence="4">The sequence shown here is derived from an EMBL/GenBank/DDBJ whole genome shotgun (WGS) entry which is preliminary data.</text>
</comment>
<dbReference type="NCBIfam" id="NF003915">
    <property type="entry name" value="PRK05441.1"/>
    <property type="match status" value="1"/>
</dbReference>
<dbReference type="PROSITE" id="PS51464">
    <property type="entry name" value="SIS"/>
    <property type="match status" value="1"/>
</dbReference>
<evidence type="ECO:0000313" key="4">
    <source>
        <dbReference type="EMBL" id="MCP8936968.1"/>
    </source>
</evidence>
<dbReference type="InterPro" id="IPR040190">
    <property type="entry name" value="MURQ/GCKR"/>
</dbReference>
<proteinExistence type="predicted"/>
<dbReference type="RefSeq" id="WP_254737423.1">
    <property type="nucleotide sequence ID" value="NZ_JANCLU010000001.1"/>
</dbReference>
<dbReference type="SUPFAM" id="SSF53697">
    <property type="entry name" value="SIS domain"/>
    <property type="match status" value="1"/>
</dbReference>
<protein>
    <submittedName>
        <fullName evidence="4">N-acetylmuramic acid 6-phosphate etherase</fullName>
    </submittedName>
</protein>
<dbReference type="Gene3D" id="1.10.8.1080">
    <property type="match status" value="1"/>
</dbReference>
<keyword evidence="5" id="KW-1185">Reference proteome</keyword>